<dbReference type="SUPFAM" id="SSF48452">
    <property type="entry name" value="TPR-like"/>
    <property type="match status" value="1"/>
</dbReference>
<keyword evidence="2" id="KW-1185">Reference proteome</keyword>
<dbReference type="EMBL" id="FXSZ01000003">
    <property type="protein sequence ID" value="SMO55340.1"/>
    <property type="molecule type" value="Genomic_DNA"/>
</dbReference>
<gene>
    <name evidence="1" type="ORF">SAMN06265350_103280</name>
</gene>
<dbReference type="AlphaFoldDB" id="A0A521C9F4"/>
<protein>
    <submittedName>
        <fullName evidence="1">Starch-binding associating with outer membrane</fullName>
    </submittedName>
</protein>
<dbReference type="InterPro" id="IPR011990">
    <property type="entry name" value="TPR-like_helical_dom_sf"/>
</dbReference>
<name>A0A521C9F4_9SPHI</name>
<reference evidence="1 2" key="1">
    <citation type="submission" date="2017-05" db="EMBL/GenBank/DDBJ databases">
        <authorList>
            <person name="Varghese N."/>
            <person name="Submissions S."/>
        </authorList>
    </citation>
    <scope>NUCLEOTIDE SEQUENCE [LARGE SCALE GENOMIC DNA]</scope>
    <source>
        <strain evidence="1 2">DSM 21342</strain>
    </source>
</reference>
<accession>A0A521C9F4</accession>
<dbReference type="Pfam" id="PF12771">
    <property type="entry name" value="SusD-like_2"/>
    <property type="match status" value="1"/>
</dbReference>
<dbReference type="InterPro" id="IPR041662">
    <property type="entry name" value="SusD-like_2"/>
</dbReference>
<evidence type="ECO:0000313" key="1">
    <source>
        <dbReference type="EMBL" id="SMO55340.1"/>
    </source>
</evidence>
<proteinExistence type="predicted"/>
<dbReference type="PROSITE" id="PS51257">
    <property type="entry name" value="PROKAR_LIPOPROTEIN"/>
    <property type="match status" value="1"/>
</dbReference>
<dbReference type="Proteomes" id="UP000315971">
    <property type="component" value="Unassembled WGS sequence"/>
</dbReference>
<dbReference type="OrthoDB" id="9766256at2"/>
<sequence length="511" mass="56296">MKKLYVKIFTITAIIMGVITSCTKDFQSVNTDPTTVPADEVDPSLLLSNVELTYTGSTDFSYETWRANLIYCSVMMQQLSSVNGYWVGDKSRRNDAYLSAYWEKSYSEQVKPVVDLVTLTADKPEHNNLHQVARIMKAMVFHRITDLYGDVPYSEAGLGYYNQILTPKYDAQQAIYMDMLKELDEASQALVLTGGDVVKNDIIYNGNIVNWQKFANSLELRLAMRLVKADPATAQTYAAKAIGRGIFDSETQDAKVFGDEAGDRLTKNRNAQVILQGYERSADRISQTFVNWFKSKNDPRLALYAETSTGAPANASSIGMPNGYDLGGVKSIETAPGYPGTLDGYVQNATKTIQFNSPTFFMTAAEAQLLAADAVQRGFVGGDANAYFKKGVNLAIRSFAYYGIAGTQAAADTYTATLNLTPGAELQDINEQIWATCGGTYNFYESYANWRRTGFPALIPTVYPTSVIGAVIPRRFTYPIAEQSVNLANYNAAVAALPGGDVLTSRVWWDK</sequence>
<organism evidence="1 2">
    <name type="scientific">Solitalea koreensis</name>
    <dbReference type="NCBI Taxonomy" id="543615"/>
    <lineage>
        <taxon>Bacteria</taxon>
        <taxon>Pseudomonadati</taxon>
        <taxon>Bacteroidota</taxon>
        <taxon>Sphingobacteriia</taxon>
        <taxon>Sphingobacteriales</taxon>
        <taxon>Sphingobacteriaceae</taxon>
        <taxon>Solitalea</taxon>
    </lineage>
</organism>
<dbReference type="Gene3D" id="1.25.40.390">
    <property type="match status" value="1"/>
</dbReference>
<dbReference type="RefSeq" id="WP_142602680.1">
    <property type="nucleotide sequence ID" value="NZ_FXSZ01000003.1"/>
</dbReference>
<evidence type="ECO:0000313" key="2">
    <source>
        <dbReference type="Proteomes" id="UP000315971"/>
    </source>
</evidence>